<reference evidence="2" key="2">
    <citation type="submission" date="2019-10" db="EMBL/GenBank/DDBJ databases">
        <title>A de novo genome assembly of a pear dwarfing rootstock.</title>
        <authorList>
            <person name="Wang F."/>
            <person name="Wang J."/>
            <person name="Li S."/>
            <person name="Zhang Y."/>
            <person name="Fang M."/>
            <person name="Ma L."/>
            <person name="Zhao Y."/>
            <person name="Jiang S."/>
        </authorList>
    </citation>
    <scope>NUCLEOTIDE SEQUENCE [LARGE SCALE GENOMIC DNA]</scope>
</reference>
<evidence type="ECO:0000313" key="2">
    <source>
        <dbReference type="Proteomes" id="UP000327157"/>
    </source>
</evidence>
<comment type="caution">
    <text evidence="1">The sequence shown here is derived from an EMBL/GenBank/DDBJ whole genome shotgun (WGS) entry which is preliminary data.</text>
</comment>
<evidence type="ECO:0000313" key="1">
    <source>
        <dbReference type="EMBL" id="KAB2627900.1"/>
    </source>
</evidence>
<reference evidence="1 2" key="1">
    <citation type="submission" date="2019-09" db="EMBL/GenBank/DDBJ databases">
        <authorList>
            <person name="Ou C."/>
        </authorList>
    </citation>
    <scope>NUCLEOTIDE SEQUENCE [LARGE SCALE GENOMIC DNA]</scope>
    <source>
        <strain evidence="1">S2</strain>
        <tissue evidence="1">Leaf</tissue>
    </source>
</reference>
<protein>
    <submittedName>
        <fullName evidence="1">Thioredoxin-like protein HCF164</fullName>
    </submittedName>
</protein>
<sequence>MLFFVKVNSTASFSLKPPTFNPLQCDARTRQDKNVKSKTILSPEEQGEAEHRAFASALASAKEATVVEFYSPKCRLCNSLLDSVVDGESRNSEWLNIVMADAENAKWLPEFFRRWKCKCSASFTSSDMCLALL</sequence>
<dbReference type="Proteomes" id="UP000327157">
    <property type="component" value="Chromosome 8"/>
</dbReference>
<accession>A0A5N5HQU3</accession>
<proteinExistence type="predicted"/>
<organism evidence="1 2">
    <name type="scientific">Pyrus ussuriensis x Pyrus communis</name>
    <dbReference type="NCBI Taxonomy" id="2448454"/>
    <lineage>
        <taxon>Eukaryota</taxon>
        <taxon>Viridiplantae</taxon>
        <taxon>Streptophyta</taxon>
        <taxon>Embryophyta</taxon>
        <taxon>Tracheophyta</taxon>
        <taxon>Spermatophyta</taxon>
        <taxon>Magnoliopsida</taxon>
        <taxon>eudicotyledons</taxon>
        <taxon>Gunneridae</taxon>
        <taxon>Pentapetalae</taxon>
        <taxon>rosids</taxon>
        <taxon>fabids</taxon>
        <taxon>Rosales</taxon>
        <taxon>Rosaceae</taxon>
        <taxon>Amygdaloideae</taxon>
        <taxon>Maleae</taxon>
        <taxon>Pyrus</taxon>
    </lineage>
</organism>
<keyword evidence="2" id="KW-1185">Reference proteome</keyword>
<dbReference type="OrthoDB" id="2018237at2759"/>
<gene>
    <name evidence="1" type="ORF">D8674_032695</name>
</gene>
<name>A0A5N5HQU3_9ROSA</name>
<reference evidence="1 2" key="3">
    <citation type="submission" date="2019-11" db="EMBL/GenBank/DDBJ databases">
        <title>A de novo genome assembly of a pear dwarfing rootstock.</title>
        <authorList>
            <person name="Wang F."/>
            <person name="Wang J."/>
            <person name="Li S."/>
            <person name="Zhang Y."/>
            <person name="Fang M."/>
            <person name="Ma L."/>
            <person name="Zhao Y."/>
            <person name="Jiang S."/>
        </authorList>
    </citation>
    <scope>NUCLEOTIDE SEQUENCE [LARGE SCALE GENOMIC DNA]</scope>
    <source>
        <strain evidence="1">S2</strain>
        <tissue evidence="1">Leaf</tissue>
    </source>
</reference>
<dbReference type="AlphaFoldDB" id="A0A5N5HQU3"/>
<dbReference type="EMBL" id="SMOL01000148">
    <property type="protein sequence ID" value="KAB2627900.1"/>
    <property type="molecule type" value="Genomic_DNA"/>
</dbReference>